<feature type="transmembrane region" description="Helical" evidence="6">
    <location>
        <begin position="312"/>
        <end position="333"/>
    </location>
</feature>
<accession>A0A9W6Z1Q1</accession>
<evidence type="ECO:0000256" key="4">
    <source>
        <dbReference type="ARBA" id="ARBA00023136"/>
    </source>
</evidence>
<dbReference type="GO" id="GO:0022857">
    <property type="term" value="F:transmembrane transporter activity"/>
    <property type="evidence" value="ECO:0007669"/>
    <property type="project" value="InterPro"/>
</dbReference>
<sequence length="357" mass="39655">MSSTPTDKQQQDIDSINSSVRSYNPATVNDHHDGASVTHSHLEKTMSRLSRVVTGQSANDDKEDHLRLEKLISHHPEAIEKIKTNLEGGEYGKLGPLEQPIDLEKTTTQLKQDPNSDFHPEDPWKYPIDLETEMRLVVFTDDDKEDPRNWAPARKWFITMLLGLICFCVAFNSAVVTGDIAGPMKTFNVSEEVIILTVTLFVLGFGFGPLLFAPLSEEVGRKPIYVTTLFVAVIFIIPCADAKNIGTLLVCRLIDGLAFSAPMCLIGGNLADMFLASQRGVAMTVFSAAPFLGPVIGPLVGGYIGDNVGWRWIYWVMLIFNGVIYALTVLFVPETSHTIILKKRAKKLRKITDQWCC</sequence>
<feature type="transmembrane region" description="Helical" evidence="6">
    <location>
        <begin position="246"/>
        <end position="268"/>
    </location>
</feature>
<evidence type="ECO:0000259" key="7">
    <source>
        <dbReference type="PROSITE" id="PS50850"/>
    </source>
</evidence>
<feature type="domain" description="Major facilitator superfamily (MFS) profile" evidence="7">
    <location>
        <begin position="158"/>
        <end position="357"/>
    </location>
</feature>
<evidence type="ECO:0000313" key="8">
    <source>
        <dbReference type="EMBL" id="GMG56248.1"/>
    </source>
</evidence>
<feature type="transmembrane region" description="Helical" evidence="6">
    <location>
        <begin position="156"/>
        <end position="181"/>
    </location>
</feature>
<evidence type="ECO:0000256" key="5">
    <source>
        <dbReference type="SAM" id="MobiDB-lite"/>
    </source>
</evidence>
<feature type="compositionally biased region" description="Polar residues" evidence="5">
    <location>
        <begin position="1"/>
        <end position="27"/>
    </location>
</feature>
<feature type="transmembrane region" description="Helical" evidence="6">
    <location>
        <begin position="193"/>
        <end position="212"/>
    </location>
</feature>
<dbReference type="InterPro" id="IPR011701">
    <property type="entry name" value="MFS"/>
</dbReference>
<keyword evidence="4 6" id="KW-0472">Membrane</keyword>
<dbReference type="Pfam" id="PF07690">
    <property type="entry name" value="MFS_1"/>
    <property type="match status" value="1"/>
</dbReference>
<comment type="caution">
    <text evidence="8">The sequence shown here is derived from an EMBL/GenBank/DDBJ whole genome shotgun (WGS) entry which is preliminary data.</text>
</comment>
<comment type="subcellular location">
    <subcellularLocation>
        <location evidence="1">Membrane</location>
        <topology evidence="1">Multi-pass membrane protein</topology>
    </subcellularLocation>
</comment>
<evidence type="ECO:0000256" key="3">
    <source>
        <dbReference type="ARBA" id="ARBA00022989"/>
    </source>
</evidence>
<keyword evidence="3 6" id="KW-1133">Transmembrane helix</keyword>
<reference evidence="8" key="1">
    <citation type="submission" date="2023-04" db="EMBL/GenBank/DDBJ databases">
        <title>Ambrosiozyma monospora NBRC 1965.</title>
        <authorList>
            <person name="Ichikawa N."/>
            <person name="Sato H."/>
            <person name="Tonouchi N."/>
        </authorList>
    </citation>
    <scope>NUCLEOTIDE SEQUENCE</scope>
    <source>
        <strain evidence="8">NBRC 1965</strain>
    </source>
</reference>
<dbReference type="AlphaFoldDB" id="A0A9W6Z1Q1"/>
<dbReference type="InterPro" id="IPR020846">
    <property type="entry name" value="MFS_dom"/>
</dbReference>
<dbReference type="GO" id="GO:0005886">
    <property type="term" value="C:plasma membrane"/>
    <property type="evidence" value="ECO:0007669"/>
    <property type="project" value="TreeGrafter"/>
</dbReference>
<feature type="transmembrane region" description="Helical" evidence="6">
    <location>
        <begin position="224"/>
        <end position="240"/>
    </location>
</feature>
<feature type="region of interest" description="Disordered" evidence="5">
    <location>
        <begin position="1"/>
        <end position="44"/>
    </location>
</feature>
<dbReference type="EMBL" id="BSXU01007124">
    <property type="protein sequence ID" value="GMG56248.1"/>
    <property type="molecule type" value="Genomic_DNA"/>
</dbReference>
<evidence type="ECO:0000256" key="6">
    <source>
        <dbReference type="SAM" id="Phobius"/>
    </source>
</evidence>
<dbReference type="Gene3D" id="1.20.1720.10">
    <property type="entry name" value="Multidrug resistance protein D"/>
    <property type="match status" value="1"/>
</dbReference>
<dbReference type="PANTHER" id="PTHR23502:SF48">
    <property type="entry name" value="MULTIDRUG TRANSPORTER, PUTATIVE (AFU_ORTHOLOGUE AFUA_5G02700)-RELATED"/>
    <property type="match status" value="1"/>
</dbReference>
<evidence type="ECO:0000256" key="2">
    <source>
        <dbReference type="ARBA" id="ARBA00022692"/>
    </source>
</evidence>
<evidence type="ECO:0000256" key="1">
    <source>
        <dbReference type="ARBA" id="ARBA00004141"/>
    </source>
</evidence>
<protein>
    <submittedName>
        <fullName evidence="8">Unnamed protein product</fullName>
    </submittedName>
</protein>
<dbReference type="OrthoDB" id="6770063at2759"/>
<dbReference type="InterPro" id="IPR036259">
    <property type="entry name" value="MFS_trans_sf"/>
</dbReference>
<organism evidence="8 9">
    <name type="scientific">Ambrosiozyma monospora</name>
    <name type="common">Yeast</name>
    <name type="synonym">Endomycopsis monosporus</name>
    <dbReference type="NCBI Taxonomy" id="43982"/>
    <lineage>
        <taxon>Eukaryota</taxon>
        <taxon>Fungi</taxon>
        <taxon>Dikarya</taxon>
        <taxon>Ascomycota</taxon>
        <taxon>Saccharomycotina</taxon>
        <taxon>Pichiomycetes</taxon>
        <taxon>Pichiales</taxon>
        <taxon>Pichiaceae</taxon>
        <taxon>Ambrosiozyma</taxon>
    </lineage>
</organism>
<evidence type="ECO:0000313" key="9">
    <source>
        <dbReference type="Proteomes" id="UP001165063"/>
    </source>
</evidence>
<feature type="compositionally biased region" description="Basic and acidic residues" evidence="5">
    <location>
        <begin position="29"/>
        <end position="44"/>
    </location>
</feature>
<dbReference type="Proteomes" id="UP001165063">
    <property type="component" value="Unassembled WGS sequence"/>
</dbReference>
<gene>
    <name evidence="8" type="ORF">Amon01_000831500</name>
</gene>
<dbReference type="SUPFAM" id="SSF103473">
    <property type="entry name" value="MFS general substrate transporter"/>
    <property type="match status" value="1"/>
</dbReference>
<dbReference type="PROSITE" id="PS50850">
    <property type="entry name" value="MFS"/>
    <property type="match status" value="1"/>
</dbReference>
<name>A0A9W6Z1Q1_AMBMO</name>
<proteinExistence type="predicted"/>
<keyword evidence="9" id="KW-1185">Reference proteome</keyword>
<feature type="transmembrane region" description="Helical" evidence="6">
    <location>
        <begin position="280"/>
        <end position="300"/>
    </location>
</feature>
<dbReference type="PANTHER" id="PTHR23502">
    <property type="entry name" value="MAJOR FACILITATOR SUPERFAMILY"/>
    <property type="match status" value="1"/>
</dbReference>
<keyword evidence="2 6" id="KW-0812">Transmembrane</keyword>